<keyword evidence="2" id="KW-0548">Nucleotidyltransferase</keyword>
<protein>
    <submittedName>
        <fullName evidence="2">Reverse transcriptase</fullName>
    </submittedName>
</protein>
<feature type="domain" description="Reverse transcriptase Ty1/copia-type" evidence="1">
    <location>
        <begin position="1"/>
        <end position="75"/>
    </location>
</feature>
<dbReference type="Pfam" id="PF07727">
    <property type="entry name" value="RVT_2"/>
    <property type="match status" value="1"/>
</dbReference>
<accession>O61621</accession>
<organism evidence="2">
    <name type="scientific">Anopheles subpictus</name>
    <dbReference type="NCBI Taxonomy" id="59160"/>
    <lineage>
        <taxon>Eukaryota</taxon>
        <taxon>Metazoa</taxon>
        <taxon>Ecdysozoa</taxon>
        <taxon>Arthropoda</taxon>
        <taxon>Hexapoda</taxon>
        <taxon>Insecta</taxon>
        <taxon>Pterygota</taxon>
        <taxon>Neoptera</taxon>
        <taxon>Endopterygota</taxon>
        <taxon>Diptera</taxon>
        <taxon>Nematocera</taxon>
        <taxon>Culicoidea</taxon>
        <taxon>Culicidae</taxon>
        <taxon>Anophelinae</taxon>
        <taxon>Anopheles</taxon>
    </lineage>
</organism>
<dbReference type="AlphaFoldDB" id="O61621"/>
<dbReference type="InterPro" id="IPR013103">
    <property type="entry name" value="RVT_2"/>
</dbReference>
<evidence type="ECO:0000259" key="1">
    <source>
        <dbReference type="Pfam" id="PF07727"/>
    </source>
</evidence>
<keyword evidence="2" id="KW-0695">RNA-directed DNA polymerase</keyword>
<dbReference type="GO" id="GO:0003964">
    <property type="term" value="F:RNA-directed DNA polymerase activity"/>
    <property type="evidence" value="ECO:0007669"/>
    <property type="project" value="UniProtKB-KW"/>
</dbReference>
<evidence type="ECO:0000313" key="2">
    <source>
        <dbReference type="EMBL" id="AAC15480.1"/>
    </source>
</evidence>
<sequence>NGILEEEIYMVPPECLASGSKKLVCRLNRALYGLKQASRRWNERFHQFVIRLSFKRSENDQCLYVRDKGGERMIIV</sequence>
<proteinExistence type="predicted"/>
<reference evidence="2" key="1">
    <citation type="journal article" date="1998" name="J. Med. Entomol.">
        <title>Sequence heterogeneity in copia-like retrotransposons in Anopheles (Diptera: Culicidae) in Thailand.</title>
        <authorList>
            <person name="Rongnoparut P."/>
            <person name="Sirichotpakorn N."/>
            <person name="Rattanarithikul R."/>
            <person name="Linthicum K.J."/>
        </authorList>
    </citation>
    <scope>NUCLEOTIDE SEQUENCE</scope>
</reference>
<keyword evidence="2" id="KW-0808">Transferase</keyword>
<dbReference type="EMBL" id="AF054210">
    <property type="protein sequence ID" value="AAC15480.1"/>
    <property type="molecule type" value="Genomic_DNA"/>
</dbReference>
<feature type="non-terminal residue" evidence="2">
    <location>
        <position position="76"/>
    </location>
</feature>
<name>O61621_9DIPT</name>
<feature type="non-terminal residue" evidence="2">
    <location>
        <position position="1"/>
    </location>
</feature>